<dbReference type="InterPro" id="IPR050091">
    <property type="entry name" value="PKS_NRPS_Biosynth_Enz"/>
</dbReference>
<dbReference type="InterPro" id="IPR042104">
    <property type="entry name" value="PKS_dehydratase_sf"/>
</dbReference>
<dbReference type="PROSITE" id="PS52019">
    <property type="entry name" value="PKS_MFAS_DH"/>
    <property type="match status" value="1"/>
</dbReference>
<evidence type="ECO:0000256" key="5">
    <source>
        <dbReference type="PROSITE-ProRule" id="PRU01363"/>
    </source>
</evidence>
<evidence type="ECO:0000313" key="8">
    <source>
        <dbReference type="Proteomes" id="UP001600888"/>
    </source>
</evidence>
<dbReference type="EMBL" id="JBAWTH010000029">
    <property type="protein sequence ID" value="KAL2285628.1"/>
    <property type="molecule type" value="Genomic_DNA"/>
</dbReference>
<dbReference type="PANTHER" id="PTHR43775">
    <property type="entry name" value="FATTY ACID SYNTHASE"/>
    <property type="match status" value="1"/>
</dbReference>
<feature type="domain" description="PKS/mFAS DH" evidence="6">
    <location>
        <begin position="326"/>
        <end position="363"/>
    </location>
</feature>
<dbReference type="InterPro" id="IPR016036">
    <property type="entry name" value="Malonyl_transacylase_ACP-bd"/>
</dbReference>
<dbReference type="Pfam" id="PF00698">
    <property type="entry name" value="Acyl_transf_1"/>
    <property type="match status" value="1"/>
</dbReference>
<evidence type="ECO:0000256" key="2">
    <source>
        <dbReference type="ARBA" id="ARBA00022553"/>
    </source>
</evidence>
<dbReference type="Gene3D" id="3.40.366.10">
    <property type="entry name" value="Malonyl-Coenzyme A Acyl Carrier Protein, domain 2"/>
    <property type="match status" value="1"/>
</dbReference>
<dbReference type="InterPro" id="IPR001227">
    <property type="entry name" value="Ac_transferase_dom_sf"/>
</dbReference>
<dbReference type="SMART" id="SM00827">
    <property type="entry name" value="PKS_AT"/>
    <property type="match status" value="1"/>
</dbReference>
<organism evidence="7 8">
    <name type="scientific">Diaporthe vaccinii</name>
    <dbReference type="NCBI Taxonomy" id="105482"/>
    <lineage>
        <taxon>Eukaryota</taxon>
        <taxon>Fungi</taxon>
        <taxon>Dikarya</taxon>
        <taxon>Ascomycota</taxon>
        <taxon>Pezizomycotina</taxon>
        <taxon>Sordariomycetes</taxon>
        <taxon>Sordariomycetidae</taxon>
        <taxon>Diaporthales</taxon>
        <taxon>Diaporthaceae</taxon>
        <taxon>Diaporthe</taxon>
        <taxon>Diaporthe eres species complex</taxon>
    </lineage>
</organism>
<reference evidence="7 8" key="1">
    <citation type="submission" date="2024-03" db="EMBL/GenBank/DDBJ databases">
        <title>A high-quality draft genome sequence of Diaporthe vaccinii, a causative agent of upright dieback and viscid rot disease in cranberry plants.</title>
        <authorList>
            <person name="Sarrasin M."/>
            <person name="Lang B.F."/>
            <person name="Burger G."/>
        </authorList>
    </citation>
    <scope>NUCLEOTIDE SEQUENCE [LARGE SCALE GENOMIC DNA]</scope>
    <source>
        <strain evidence="7 8">IS7</strain>
    </source>
</reference>
<dbReference type="Gene3D" id="3.10.129.110">
    <property type="entry name" value="Polyketide synthase dehydratase"/>
    <property type="match status" value="1"/>
</dbReference>
<evidence type="ECO:0000313" key="7">
    <source>
        <dbReference type="EMBL" id="KAL2285628.1"/>
    </source>
</evidence>
<evidence type="ECO:0000259" key="6">
    <source>
        <dbReference type="PROSITE" id="PS52019"/>
    </source>
</evidence>
<accession>A0ABR4ET69</accession>
<comment type="caution">
    <text evidence="5">Lacks conserved residue(s) required for the propagation of feature annotation.</text>
</comment>
<dbReference type="SUPFAM" id="SSF52151">
    <property type="entry name" value="FabD/lysophospholipase-like"/>
    <property type="match status" value="1"/>
</dbReference>
<evidence type="ECO:0000256" key="3">
    <source>
        <dbReference type="ARBA" id="ARBA00022679"/>
    </source>
</evidence>
<keyword evidence="1" id="KW-0596">Phosphopantetheine</keyword>
<comment type="caution">
    <text evidence="7">The sequence shown here is derived from an EMBL/GenBank/DDBJ whole genome shotgun (WGS) entry which is preliminary data.</text>
</comment>
<dbReference type="PANTHER" id="PTHR43775:SF49">
    <property type="entry name" value="SYNTHASE, PUTATIVE (JCVI)-RELATED"/>
    <property type="match status" value="1"/>
</dbReference>
<evidence type="ECO:0000256" key="4">
    <source>
        <dbReference type="ARBA" id="ARBA00023268"/>
    </source>
</evidence>
<proteinExistence type="predicted"/>
<dbReference type="InterPro" id="IPR016035">
    <property type="entry name" value="Acyl_Trfase/lysoPLipase"/>
</dbReference>
<sequence>MLAGKKTSRINQAELSQPCSTAIQVALVQLLEQYGARPDMVVGHSSGEIAAAYSCGSISADDAIAVAYYRGKVMLEEAGNTKTTSGRMVAIGLGPDQVRPYLDEGVLVGCENSPESTTITGDQDAVERAMQRIKDANPDVFVRALRVDRAYHSHHMKDLASQYLHLMPDVSTPKDPQVPSYSSVTCQKIHHGAELGTQYWVDNLTSPVRFSTAVDKILLEPGRKTFVEIGPHSSLAGPVRQIFKAANATNAEYTSVLTRGQDSHASLLRALGELWSSNHSLDLGAIFGTDGTFLPDLPLYPWHYEERLWNESRLAREWRLREFPHHDILGSRVLESTDHAPSWRNLLRLDVVPWIRDHEIAGD</sequence>
<dbReference type="SUPFAM" id="SSF55048">
    <property type="entry name" value="Probable ACP-binding domain of malonyl-CoA ACP transacylase"/>
    <property type="match status" value="1"/>
</dbReference>
<dbReference type="Proteomes" id="UP001600888">
    <property type="component" value="Unassembled WGS sequence"/>
</dbReference>
<keyword evidence="2" id="KW-0597">Phosphoprotein</keyword>
<dbReference type="Gene3D" id="3.30.70.3290">
    <property type="match status" value="1"/>
</dbReference>
<keyword evidence="4" id="KW-0511">Multifunctional enzyme</keyword>
<gene>
    <name evidence="7" type="ORF">FJTKL_07652</name>
</gene>
<dbReference type="InterPro" id="IPR049900">
    <property type="entry name" value="PKS_mFAS_DH"/>
</dbReference>
<dbReference type="InterPro" id="IPR014043">
    <property type="entry name" value="Acyl_transferase_dom"/>
</dbReference>
<evidence type="ECO:0000256" key="1">
    <source>
        <dbReference type="ARBA" id="ARBA00022450"/>
    </source>
</evidence>
<protein>
    <recommendedName>
        <fullName evidence="6">PKS/mFAS DH domain-containing protein</fullName>
    </recommendedName>
</protein>
<keyword evidence="3" id="KW-0808">Transferase</keyword>
<name>A0ABR4ET69_9PEZI</name>
<keyword evidence="8" id="KW-1185">Reference proteome</keyword>